<keyword evidence="9" id="KW-0732">Signal</keyword>
<keyword evidence="4 8" id="KW-1133">Transmembrane helix</keyword>
<dbReference type="InterPro" id="IPR052175">
    <property type="entry name" value="ComplexI-like_HydComp"/>
</dbReference>
<evidence type="ECO:0000256" key="2">
    <source>
        <dbReference type="ARBA" id="ARBA00022475"/>
    </source>
</evidence>
<evidence type="ECO:0000256" key="6">
    <source>
        <dbReference type="ARBA" id="ARBA00023136"/>
    </source>
</evidence>
<feature type="signal peptide" evidence="9">
    <location>
        <begin position="1"/>
        <end position="22"/>
    </location>
</feature>
<dbReference type="GO" id="GO:0005886">
    <property type="term" value="C:plasma membrane"/>
    <property type="evidence" value="ECO:0007669"/>
    <property type="project" value="UniProtKB-SubCell"/>
</dbReference>
<dbReference type="InterPro" id="IPR003918">
    <property type="entry name" value="NADH_UbQ_OxRdtase"/>
</dbReference>
<dbReference type="RefSeq" id="WP_015281277.1">
    <property type="nucleotide sequence ID" value="NC_019940.1"/>
</dbReference>
<dbReference type="PANTHER" id="PTHR42682">
    <property type="entry name" value="HYDROGENASE-4 COMPONENT F"/>
    <property type="match status" value="1"/>
</dbReference>
<feature type="transmembrane region" description="Helical" evidence="8">
    <location>
        <begin position="198"/>
        <end position="220"/>
    </location>
</feature>
<feature type="transmembrane region" description="Helical" evidence="8">
    <location>
        <begin position="374"/>
        <end position="396"/>
    </location>
</feature>
<dbReference type="OrthoDB" id="9768329at2"/>
<evidence type="ECO:0000256" key="5">
    <source>
        <dbReference type="ARBA" id="ARBA00023002"/>
    </source>
</evidence>
<feature type="transmembrane region" description="Helical" evidence="8">
    <location>
        <begin position="70"/>
        <end position="87"/>
    </location>
</feature>
<dbReference type="Proteomes" id="UP000010816">
    <property type="component" value="Chromosome"/>
</dbReference>
<feature type="transmembrane region" description="Helical" evidence="8">
    <location>
        <begin position="46"/>
        <end position="63"/>
    </location>
</feature>
<dbReference type="GO" id="GO:0016491">
    <property type="term" value="F:oxidoreductase activity"/>
    <property type="evidence" value="ECO:0007669"/>
    <property type="project" value="UniProtKB-KW"/>
</dbReference>
<evidence type="ECO:0000256" key="1">
    <source>
        <dbReference type="ARBA" id="ARBA00004651"/>
    </source>
</evidence>
<dbReference type="AlphaFoldDB" id="L0H0N3"/>
<feature type="transmembrane region" description="Helical" evidence="8">
    <location>
        <begin position="240"/>
        <end position="262"/>
    </location>
</feature>
<feature type="transmembrane region" description="Helical" evidence="8">
    <location>
        <begin position="93"/>
        <end position="111"/>
    </location>
</feature>
<dbReference type="EMBL" id="CP003051">
    <property type="protein sequence ID" value="AGA91144.1"/>
    <property type="molecule type" value="Genomic_DNA"/>
</dbReference>
<keyword evidence="12" id="KW-1185">Reference proteome</keyword>
<feature type="transmembrane region" description="Helical" evidence="8">
    <location>
        <begin position="123"/>
        <end position="145"/>
    </location>
</feature>
<keyword evidence="11" id="KW-0456">Lyase</keyword>
<evidence type="ECO:0000256" key="4">
    <source>
        <dbReference type="ARBA" id="ARBA00022989"/>
    </source>
</evidence>
<evidence type="ECO:0000256" key="8">
    <source>
        <dbReference type="SAM" id="Phobius"/>
    </source>
</evidence>
<evidence type="ECO:0000313" key="12">
    <source>
        <dbReference type="Proteomes" id="UP000010816"/>
    </source>
</evidence>
<dbReference type="STRING" id="765912.Thimo_2408"/>
<reference evidence="11 12" key="1">
    <citation type="submission" date="2011-09" db="EMBL/GenBank/DDBJ databases">
        <title>Complete sequence of chromosome of Thioflavicoccus mobilis 8321.</title>
        <authorList>
            <consortium name="US DOE Joint Genome Institute"/>
            <person name="Lucas S."/>
            <person name="Han J."/>
            <person name="Lapidus A."/>
            <person name="Cheng J.-F."/>
            <person name="Goodwin L."/>
            <person name="Pitluck S."/>
            <person name="Peters L."/>
            <person name="Ovchinnikova G."/>
            <person name="Lu M."/>
            <person name="Detter J.C."/>
            <person name="Han C."/>
            <person name="Tapia R."/>
            <person name="Land M."/>
            <person name="Hauser L."/>
            <person name="Kyrpides N."/>
            <person name="Ivanova N."/>
            <person name="Pagani I."/>
            <person name="Vogl K."/>
            <person name="Liu Z."/>
            <person name="Imhoff J."/>
            <person name="Thiel V."/>
            <person name="Frigaard N.-U."/>
            <person name="Bryant D."/>
            <person name="Woyke T."/>
        </authorList>
    </citation>
    <scope>NUCLEOTIDE SEQUENCE [LARGE SCALE GENOMIC DNA]</scope>
    <source>
        <strain evidence="11 12">8321</strain>
    </source>
</reference>
<dbReference type="InterPro" id="IPR001750">
    <property type="entry name" value="ND/Mrp_TM"/>
</dbReference>
<keyword evidence="2" id="KW-1003">Cell membrane</keyword>
<feature type="transmembrane region" description="Helical" evidence="8">
    <location>
        <begin position="475"/>
        <end position="495"/>
    </location>
</feature>
<dbReference type="Pfam" id="PF00361">
    <property type="entry name" value="Proton_antipo_M"/>
    <property type="match status" value="1"/>
</dbReference>
<dbReference type="PRINTS" id="PR01437">
    <property type="entry name" value="NUOXDRDTASE4"/>
</dbReference>
<feature type="transmembrane region" description="Helical" evidence="8">
    <location>
        <begin position="417"/>
        <end position="439"/>
    </location>
</feature>
<feature type="domain" description="NADH:quinone oxidoreductase/Mrp antiporter transmembrane" evidence="10">
    <location>
        <begin position="89"/>
        <end position="384"/>
    </location>
</feature>
<dbReference type="GO" id="GO:0042773">
    <property type="term" value="P:ATP synthesis coupled electron transport"/>
    <property type="evidence" value="ECO:0007669"/>
    <property type="project" value="InterPro"/>
</dbReference>
<comment type="subcellular location">
    <subcellularLocation>
        <location evidence="1">Cell membrane</location>
        <topology evidence="1">Multi-pass membrane protein</topology>
    </subcellularLocation>
    <subcellularLocation>
        <location evidence="7">Membrane</location>
        <topology evidence="7">Multi-pass membrane protein</topology>
    </subcellularLocation>
</comment>
<feature type="chain" id="PRO_5003943572" evidence="9">
    <location>
        <begin position="23"/>
        <end position="595"/>
    </location>
</feature>
<evidence type="ECO:0000256" key="9">
    <source>
        <dbReference type="SAM" id="SignalP"/>
    </source>
</evidence>
<gene>
    <name evidence="11" type="ORF">Thimo_2408</name>
</gene>
<evidence type="ECO:0000256" key="7">
    <source>
        <dbReference type="RuleBase" id="RU000320"/>
    </source>
</evidence>
<sequence>MTALIKLLFLAASLSPAATLLAWDGGVAWPLFDDVTLLFDLTPLSAFFLLLVALGAPLAAIPMLRDDADWPTYALYALLLLGMQVLLLAGDFIGLFVGWEIMTWSSYLLLLRSPRTTLATAQSYILLNLLSAFALLGGILVYYSLTGGFAIHAVADLGPWQGLALIGPLALAFLIKVGTVPLHLWVPCSYDEAPDTFSAVLSALLSKMGIYGLILLLTLLPGGLPGGLGGLYGNLLDGPAAGYVLGWIGVVTSIVATFKAIAQEDMKRLLAYSSIAQVGYITTAIGVGSSLAIGGALFHALVHTLIKLLLFTTIAGIVLRTGLRSFKDLGHLIYRMPISFFGVLIGIIGLAGMPPLPGFASKYLIFVSLIDARWMLLLAAMILSSTAAFLYCYRLIYAPFLGHANSPPAKTATEAPWQYLVPEVVLMVLLVGLGLFPGLGVRLFVDPVLTALGLTPLGSPSWGELATPYGGYDGVVVMAVFGGAFVIVTSLFFLLRGGMRQAASPYDLSYAGEVPDETTPLHYGAGMGRELRRIPLVGWVLGHGTQGFYTGLVRQTQAAAGLLGGFYSGRPQRWILLAVLVFAGALTVQLLAGEI</sequence>
<proteinExistence type="predicted"/>
<dbReference type="HOGENOM" id="CLU_007100_9_5_6"/>
<evidence type="ECO:0000313" key="11">
    <source>
        <dbReference type="EMBL" id="AGA91144.1"/>
    </source>
</evidence>
<organism evidence="11 12">
    <name type="scientific">Thioflavicoccus mobilis 8321</name>
    <dbReference type="NCBI Taxonomy" id="765912"/>
    <lineage>
        <taxon>Bacteria</taxon>
        <taxon>Pseudomonadati</taxon>
        <taxon>Pseudomonadota</taxon>
        <taxon>Gammaproteobacteria</taxon>
        <taxon>Chromatiales</taxon>
        <taxon>Chromatiaceae</taxon>
        <taxon>Thioflavicoccus</taxon>
    </lineage>
</organism>
<keyword evidence="3 7" id="KW-0812">Transmembrane</keyword>
<dbReference type="PANTHER" id="PTHR42682:SF4">
    <property type="entry name" value="NADH-UBIQUINONE_PLASTOQUINONE"/>
    <property type="match status" value="1"/>
</dbReference>
<dbReference type="GO" id="GO:0016829">
    <property type="term" value="F:lyase activity"/>
    <property type="evidence" value="ECO:0007669"/>
    <property type="project" value="UniProtKB-KW"/>
</dbReference>
<accession>L0H0N3</accession>
<dbReference type="eggNOG" id="COG0651">
    <property type="taxonomic scope" value="Bacteria"/>
</dbReference>
<keyword evidence="6 8" id="KW-0472">Membrane</keyword>
<feature type="transmembrane region" description="Helical" evidence="8">
    <location>
        <begin position="269"/>
        <end position="294"/>
    </location>
</feature>
<keyword evidence="5" id="KW-0560">Oxidoreductase</keyword>
<evidence type="ECO:0000259" key="10">
    <source>
        <dbReference type="Pfam" id="PF00361"/>
    </source>
</evidence>
<evidence type="ECO:0000256" key="3">
    <source>
        <dbReference type="ARBA" id="ARBA00022692"/>
    </source>
</evidence>
<feature type="transmembrane region" description="Helical" evidence="8">
    <location>
        <begin position="165"/>
        <end position="186"/>
    </location>
</feature>
<name>L0H0N3_9GAMM</name>
<dbReference type="KEGG" id="tmb:Thimo_2408"/>
<protein>
    <submittedName>
        <fullName evidence="11">Formate hydrogenlyase subunit 3/multisubunit Na+/H+ antiporter, MnhD subunit</fullName>
    </submittedName>
</protein>
<feature type="transmembrane region" description="Helical" evidence="8">
    <location>
        <begin position="332"/>
        <end position="354"/>
    </location>
</feature>
<feature type="transmembrane region" description="Helical" evidence="8">
    <location>
        <begin position="574"/>
        <end position="592"/>
    </location>
</feature>
<feature type="transmembrane region" description="Helical" evidence="8">
    <location>
        <begin position="300"/>
        <end position="320"/>
    </location>
</feature>
<dbReference type="GO" id="GO:0008137">
    <property type="term" value="F:NADH dehydrogenase (ubiquinone) activity"/>
    <property type="evidence" value="ECO:0007669"/>
    <property type="project" value="InterPro"/>
</dbReference>